<dbReference type="PANTHER" id="PTHR24365:SF530">
    <property type="entry name" value="MSTPROX-RELATED"/>
    <property type="match status" value="1"/>
</dbReference>
<evidence type="ECO:0000259" key="13">
    <source>
        <dbReference type="PROSITE" id="PS50104"/>
    </source>
</evidence>
<keyword evidence="10" id="KW-0325">Glycoprotein</keyword>
<organism evidence="14 15">
    <name type="scientific">Mytilus galloprovincialis</name>
    <name type="common">Mediterranean mussel</name>
    <dbReference type="NCBI Taxonomy" id="29158"/>
    <lineage>
        <taxon>Eukaryota</taxon>
        <taxon>Metazoa</taxon>
        <taxon>Spiralia</taxon>
        <taxon>Lophotrochozoa</taxon>
        <taxon>Mollusca</taxon>
        <taxon>Bivalvia</taxon>
        <taxon>Autobranchia</taxon>
        <taxon>Pteriomorphia</taxon>
        <taxon>Mytilida</taxon>
        <taxon>Mytiloidea</taxon>
        <taxon>Mytilidae</taxon>
        <taxon>Mytilinae</taxon>
        <taxon>Mytilus</taxon>
    </lineage>
</organism>
<dbReference type="GO" id="GO:0007165">
    <property type="term" value="P:signal transduction"/>
    <property type="evidence" value="ECO:0007669"/>
    <property type="project" value="InterPro"/>
</dbReference>
<dbReference type="GO" id="GO:0038023">
    <property type="term" value="F:signaling receptor activity"/>
    <property type="evidence" value="ECO:0007669"/>
    <property type="project" value="TreeGrafter"/>
</dbReference>
<keyword evidence="6" id="KW-0677">Repeat</keyword>
<proteinExistence type="inferred from homology"/>
<keyword evidence="4 11" id="KW-0812">Transmembrane</keyword>
<comment type="caution">
    <text evidence="14">The sequence shown here is derived from an EMBL/GenBank/DDBJ whole genome shotgun (WGS) entry which is preliminary data.</text>
</comment>
<dbReference type="SUPFAM" id="SSF52058">
    <property type="entry name" value="L domain-like"/>
    <property type="match status" value="1"/>
</dbReference>
<evidence type="ECO:0000313" key="15">
    <source>
        <dbReference type="Proteomes" id="UP000596742"/>
    </source>
</evidence>
<dbReference type="PROSITE" id="PS50104">
    <property type="entry name" value="TIR"/>
    <property type="match status" value="1"/>
</dbReference>
<comment type="subcellular location">
    <subcellularLocation>
        <location evidence="1">Membrane</location>
        <topology evidence="1">Single-pass membrane protein</topology>
    </subcellularLocation>
</comment>
<dbReference type="SUPFAM" id="SSF52200">
    <property type="entry name" value="Toll/Interleukin receptor TIR domain"/>
    <property type="match status" value="1"/>
</dbReference>
<feature type="transmembrane region" description="Helical" evidence="11">
    <location>
        <begin position="521"/>
        <end position="542"/>
    </location>
</feature>
<dbReference type="Gene3D" id="3.40.50.10140">
    <property type="entry name" value="Toll/interleukin-1 receptor homology (TIR) domain"/>
    <property type="match status" value="1"/>
</dbReference>
<protein>
    <recommendedName>
        <fullName evidence="13">TIR domain-containing protein</fullName>
    </recommendedName>
</protein>
<feature type="chain" id="PRO_5032761779" description="TIR domain-containing protein" evidence="12">
    <location>
        <begin position="25"/>
        <end position="636"/>
    </location>
</feature>
<evidence type="ECO:0000256" key="10">
    <source>
        <dbReference type="ARBA" id="ARBA00023180"/>
    </source>
</evidence>
<evidence type="ECO:0000256" key="9">
    <source>
        <dbReference type="ARBA" id="ARBA00023170"/>
    </source>
</evidence>
<dbReference type="InterPro" id="IPR035897">
    <property type="entry name" value="Toll_tir_struct_dom_sf"/>
</dbReference>
<sequence length="636" mass="73645">MRKTMLLVTATLVFLTYNLDNIYARKTPVPCYFQVKCLCIHETINSDLIIDCSRKNLSNVPDFPRNSYSIDLQHNGIQFINGEKFRNLTHLTMLDLSFNAIAGFNRSSFEGMKKLVVLKLNNNPLRFKGTSIPVDTFKPLSGLKHLGIKNIIPPIDRSKYYNIPDESLSDLKMLETVEVDILKADPFGQVYKSLIYLHTINMGKCSFYEIAVTTFRFVPYLKNLDIDISCTIRFLRNFHYGLSRLKSLSLHKLGTKYMIGGFSLIVCELMQTPIEILSFRNSFTEKTEDLSPIWNTIRHCLYNSRIGMIRITENNFAGNISKLEEPPYSLRFLNLSNNKLERFAMKLNRIRILILSDNFLGGFLHSNKYMITNKSMLEHVDLSRNIIYKLNVGLFHGQPNLKQIILGRNGLREVAFDLSQSPNLRFLDLSNNLITSLNERTMAMFENIAKISNLTIDMYNNPLSCNCGTLPFLIWMTKTRVRLLHIRHYRCVLDDGSEVTLNALKEIIYKQQKDCVSYSDILIGSTISLFIVIVLLLSALVYKYRWKLRYMFYLAKSKHYSYKASNEDGIDYSYHSFISYSDNDRSFVIKDCITNLENDGEFKLCVHQRDFLPGQDITVNITNAIHESKKNHLYNY</sequence>
<dbReference type="SMART" id="SM00369">
    <property type="entry name" value="LRR_TYP"/>
    <property type="match status" value="5"/>
</dbReference>
<dbReference type="PROSITE" id="PS51450">
    <property type="entry name" value="LRR"/>
    <property type="match status" value="1"/>
</dbReference>
<dbReference type="PANTHER" id="PTHR24365">
    <property type="entry name" value="TOLL-LIKE RECEPTOR"/>
    <property type="match status" value="1"/>
</dbReference>
<name>A0A8B6CJL6_MYTGA</name>
<keyword evidence="5 12" id="KW-0732">Signal</keyword>
<dbReference type="InterPro" id="IPR003591">
    <property type="entry name" value="Leu-rich_rpt_typical-subtyp"/>
</dbReference>
<evidence type="ECO:0000256" key="4">
    <source>
        <dbReference type="ARBA" id="ARBA00022692"/>
    </source>
</evidence>
<dbReference type="InterPro" id="IPR032675">
    <property type="entry name" value="LRR_dom_sf"/>
</dbReference>
<evidence type="ECO:0000256" key="5">
    <source>
        <dbReference type="ARBA" id="ARBA00022729"/>
    </source>
</evidence>
<dbReference type="OrthoDB" id="6156831at2759"/>
<feature type="signal peptide" evidence="12">
    <location>
        <begin position="1"/>
        <end position="24"/>
    </location>
</feature>
<accession>A0A8B6CJL6</accession>
<evidence type="ECO:0000256" key="12">
    <source>
        <dbReference type="SAM" id="SignalP"/>
    </source>
</evidence>
<keyword evidence="3" id="KW-0433">Leucine-rich repeat</keyword>
<feature type="domain" description="TIR" evidence="13">
    <location>
        <begin position="572"/>
        <end position="636"/>
    </location>
</feature>
<gene>
    <name evidence="14" type="ORF">MGAL_10B039564</name>
</gene>
<dbReference type="GO" id="GO:0005886">
    <property type="term" value="C:plasma membrane"/>
    <property type="evidence" value="ECO:0007669"/>
    <property type="project" value="TreeGrafter"/>
</dbReference>
<evidence type="ECO:0000313" key="14">
    <source>
        <dbReference type="EMBL" id="VDI05129.1"/>
    </source>
</evidence>
<keyword evidence="9" id="KW-0675">Receptor</keyword>
<comment type="similarity">
    <text evidence="2">Belongs to the Toll-like receptor family.</text>
</comment>
<dbReference type="Proteomes" id="UP000596742">
    <property type="component" value="Unassembled WGS sequence"/>
</dbReference>
<keyword evidence="8 11" id="KW-0472">Membrane</keyword>
<evidence type="ECO:0000256" key="8">
    <source>
        <dbReference type="ARBA" id="ARBA00023136"/>
    </source>
</evidence>
<dbReference type="Pfam" id="PF13855">
    <property type="entry name" value="LRR_8"/>
    <property type="match status" value="2"/>
</dbReference>
<evidence type="ECO:0000256" key="11">
    <source>
        <dbReference type="SAM" id="Phobius"/>
    </source>
</evidence>
<dbReference type="Gene3D" id="3.80.10.10">
    <property type="entry name" value="Ribonuclease Inhibitor"/>
    <property type="match status" value="2"/>
</dbReference>
<dbReference type="AlphaFoldDB" id="A0A8B6CJL6"/>
<evidence type="ECO:0000256" key="2">
    <source>
        <dbReference type="ARBA" id="ARBA00009634"/>
    </source>
</evidence>
<reference evidence="14" key="1">
    <citation type="submission" date="2018-11" db="EMBL/GenBank/DDBJ databases">
        <authorList>
            <person name="Alioto T."/>
            <person name="Alioto T."/>
        </authorList>
    </citation>
    <scope>NUCLEOTIDE SEQUENCE</scope>
</reference>
<dbReference type="InterPro" id="IPR000157">
    <property type="entry name" value="TIR_dom"/>
</dbReference>
<keyword evidence="15" id="KW-1185">Reference proteome</keyword>
<dbReference type="Pfam" id="PF01582">
    <property type="entry name" value="TIR"/>
    <property type="match status" value="1"/>
</dbReference>
<evidence type="ECO:0000256" key="7">
    <source>
        <dbReference type="ARBA" id="ARBA00022989"/>
    </source>
</evidence>
<evidence type="ECO:0000256" key="6">
    <source>
        <dbReference type="ARBA" id="ARBA00022737"/>
    </source>
</evidence>
<evidence type="ECO:0000256" key="1">
    <source>
        <dbReference type="ARBA" id="ARBA00004167"/>
    </source>
</evidence>
<dbReference type="EMBL" id="UYJE01001779">
    <property type="protein sequence ID" value="VDI05129.1"/>
    <property type="molecule type" value="Genomic_DNA"/>
</dbReference>
<dbReference type="InterPro" id="IPR001611">
    <property type="entry name" value="Leu-rich_rpt"/>
</dbReference>
<keyword evidence="7 11" id="KW-1133">Transmembrane helix</keyword>
<evidence type="ECO:0000256" key="3">
    <source>
        <dbReference type="ARBA" id="ARBA00022614"/>
    </source>
</evidence>